<dbReference type="EMBL" id="BAAAGU010000109">
    <property type="protein sequence ID" value="GAA0672054.1"/>
    <property type="molecule type" value="Genomic_DNA"/>
</dbReference>
<organism evidence="1 2">
    <name type="scientific">Streptomyces thermocarboxydovorans</name>
    <dbReference type="NCBI Taxonomy" id="59298"/>
    <lineage>
        <taxon>Bacteria</taxon>
        <taxon>Bacillati</taxon>
        <taxon>Actinomycetota</taxon>
        <taxon>Actinomycetes</taxon>
        <taxon>Kitasatosporales</taxon>
        <taxon>Streptomycetaceae</taxon>
        <taxon>Streptomyces</taxon>
    </lineage>
</organism>
<protein>
    <submittedName>
        <fullName evidence="1">Uncharacterized protein</fullName>
    </submittedName>
</protein>
<name>A0ABN1HXD5_9ACTN</name>
<comment type="caution">
    <text evidence="1">The sequence shown here is derived from an EMBL/GenBank/DDBJ whole genome shotgun (WGS) entry which is preliminary data.</text>
</comment>
<accession>A0ABN1HXD5</accession>
<reference evidence="1 2" key="1">
    <citation type="journal article" date="2019" name="Int. J. Syst. Evol. Microbiol.">
        <title>The Global Catalogue of Microorganisms (GCM) 10K type strain sequencing project: providing services to taxonomists for standard genome sequencing and annotation.</title>
        <authorList>
            <consortium name="The Broad Institute Genomics Platform"/>
            <consortium name="The Broad Institute Genome Sequencing Center for Infectious Disease"/>
            <person name="Wu L."/>
            <person name="Ma J."/>
        </authorList>
    </citation>
    <scope>NUCLEOTIDE SEQUENCE [LARGE SCALE GENOMIC DNA]</scope>
    <source>
        <strain evidence="1 2">JCM 10367</strain>
    </source>
</reference>
<gene>
    <name evidence="1" type="ORF">GCM10009535_59660</name>
</gene>
<dbReference type="Proteomes" id="UP001500724">
    <property type="component" value="Unassembled WGS sequence"/>
</dbReference>
<evidence type="ECO:0000313" key="1">
    <source>
        <dbReference type="EMBL" id="GAA0672054.1"/>
    </source>
</evidence>
<sequence>MTPFMARVADIVGKPLDEALQPTTRPSVPKPVGVGADDQVLIRSLAEQLVSEANAVLADQGELITLEDELVDGWLGFRLCYRGRCARVVTRFARGRALGRLLGDGVGTSQPRELTSPEEVEPLLLLLLTDPDVAARPTG</sequence>
<proteinExistence type="predicted"/>
<keyword evidence="2" id="KW-1185">Reference proteome</keyword>
<dbReference type="RefSeq" id="WP_344007717.1">
    <property type="nucleotide sequence ID" value="NZ_BAAAGU010000109.1"/>
</dbReference>
<evidence type="ECO:0000313" key="2">
    <source>
        <dbReference type="Proteomes" id="UP001500724"/>
    </source>
</evidence>